<dbReference type="Gene3D" id="3.10.129.10">
    <property type="entry name" value="Hotdog Thioesterase"/>
    <property type="match status" value="1"/>
</dbReference>
<organism evidence="3 4">
    <name type="scientific">Cupriavidus basilensis</name>
    <dbReference type="NCBI Taxonomy" id="68895"/>
    <lineage>
        <taxon>Bacteria</taxon>
        <taxon>Pseudomonadati</taxon>
        <taxon>Pseudomonadota</taxon>
        <taxon>Betaproteobacteria</taxon>
        <taxon>Burkholderiales</taxon>
        <taxon>Burkholderiaceae</taxon>
        <taxon>Cupriavidus</taxon>
    </lineage>
</organism>
<evidence type="ECO:0000256" key="1">
    <source>
        <dbReference type="ARBA" id="ARBA00022801"/>
    </source>
</evidence>
<dbReference type="CDD" id="cd03443">
    <property type="entry name" value="PaaI_thioesterase"/>
    <property type="match status" value="1"/>
</dbReference>
<accession>A0ABT6AYG9</accession>
<dbReference type="InterPro" id="IPR006683">
    <property type="entry name" value="Thioestr_dom"/>
</dbReference>
<gene>
    <name evidence="3" type="ORF">P3W85_32690</name>
</gene>
<dbReference type="Proteomes" id="UP001216674">
    <property type="component" value="Unassembled WGS sequence"/>
</dbReference>
<dbReference type="RefSeq" id="WP_017223836.1">
    <property type="nucleotide sequence ID" value="NZ_JARJLM010000531.1"/>
</dbReference>
<protein>
    <submittedName>
        <fullName evidence="3">PaaI family thioesterase</fullName>
    </submittedName>
</protein>
<name>A0ABT6AYG9_9BURK</name>
<dbReference type="NCBIfam" id="TIGR00369">
    <property type="entry name" value="unchar_dom_1"/>
    <property type="match status" value="1"/>
</dbReference>
<dbReference type="InterPro" id="IPR003736">
    <property type="entry name" value="PAAI_dom"/>
</dbReference>
<feature type="domain" description="Thioesterase" evidence="2">
    <location>
        <begin position="57"/>
        <end position="125"/>
    </location>
</feature>
<keyword evidence="1" id="KW-0378">Hydrolase</keyword>
<sequence>MSKNGIFWKIQRGELPVPQAAVTLGMEIREVDETSGTICVTFDGKADFLNPAGQIQGGFLMAMLDDTLGPALTATLEEGEFAPTLEMKVQFLAPALTGQLTGRGRVISRGGTIAFLEGELYQAERLIAKATATAVVRRLHRQHVS</sequence>
<dbReference type="EMBL" id="JARJLM010000531">
    <property type="protein sequence ID" value="MDF3837664.1"/>
    <property type="molecule type" value="Genomic_DNA"/>
</dbReference>
<proteinExistence type="predicted"/>
<reference evidence="3 4" key="1">
    <citation type="submission" date="2023-03" db="EMBL/GenBank/DDBJ databases">
        <title>Draft assemblies of triclosan tolerant bacteria isolated from returned activated sludge.</title>
        <authorList>
            <person name="Van Hamelsveld S."/>
        </authorList>
    </citation>
    <scope>NUCLEOTIDE SEQUENCE [LARGE SCALE GENOMIC DNA]</scope>
    <source>
        <strain evidence="3 4">GW210010_S58</strain>
    </source>
</reference>
<keyword evidence="4" id="KW-1185">Reference proteome</keyword>
<comment type="caution">
    <text evidence="3">The sequence shown here is derived from an EMBL/GenBank/DDBJ whole genome shotgun (WGS) entry which is preliminary data.</text>
</comment>
<dbReference type="InterPro" id="IPR029069">
    <property type="entry name" value="HotDog_dom_sf"/>
</dbReference>
<dbReference type="SUPFAM" id="SSF54637">
    <property type="entry name" value="Thioesterase/thiol ester dehydrase-isomerase"/>
    <property type="match status" value="1"/>
</dbReference>
<dbReference type="Pfam" id="PF03061">
    <property type="entry name" value="4HBT"/>
    <property type="match status" value="1"/>
</dbReference>
<evidence type="ECO:0000313" key="4">
    <source>
        <dbReference type="Proteomes" id="UP001216674"/>
    </source>
</evidence>
<evidence type="ECO:0000313" key="3">
    <source>
        <dbReference type="EMBL" id="MDF3837664.1"/>
    </source>
</evidence>
<evidence type="ECO:0000259" key="2">
    <source>
        <dbReference type="Pfam" id="PF03061"/>
    </source>
</evidence>